<name>A0ABU9AVH9_9BACT</name>
<dbReference type="RefSeq" id="WP_341405477.1">
    <property type="nucleotide sequence ID" value="NZ_JBBUKT010000005.1"/>
</dbReference>
<evidence type="ECO:0000313" key="2">
    <source>
        <dbReference type="Proteomes" id="UP001371305"/>
    </source>
</evidence>
<organism evidence="1 2">
    <name type="scientific">Luteolibacter soli</name>
    <dbReference type="NCBI Taxonomy" id="3135280"/>
    <lineage>
        <taxon>Bacteria</taxon>
        <taxon>Pseudomonadati</taxon>
        <taxon>Verrucomicrobiota</taxon>
        <taxon>Verrucomicrobiia</taxon>
        <taxon>Verrucomicrobiales</taxon>
        <taxon>Verrucomicrobiaceae</taxon>
        <taxon>Luteolibacter</taxon>
    </lineage>
</organism>
<accession>A0ABU9AVH9</accession>
<protein>
    <submittedName>
        <fullName evidence="1">Uncharacterized protein</fullName>
    </submittedName>
</protein>
<reference evidence="1 2" key="1">
    <citation type="submission" date="2024-04" db="EMBL/GenBank/DDBJ databases">
        <title>Luteolibacter sp. isolated from soil.</title>
        <authorList>
            <person name="An J."/>
        </authorList>
    </citation>
    <scope>NUCLEOTIDE SEQUENCE [LARGE SCALE GENOMIC DNA]</scope>
    <source>
        <strain evidence="1 2">Y139</strain>
    </source>
</reference>
<proteinExistence type="predicted"/>
<evidence type="ECO:0000313" key="1">
    <source>
        <dbReference type="EMBL" id="MEK7951760.1"/>
    </source>
</evidence>
<comment type="caution">
    <text evidence="1">The sequence shown here is derived from an EMBL/GenBank/DDBJ whole genome shotgun (WGS) entry which is preliminary data.</text>
</comment>
<dbReference type="EMBL" id="JBBUKT010000005">
    <property type="protein sequence ID" value="MEK7951760.1"/>
    <property type="molecule type" value="Genomic_DNA"/>
</dbReference>
<sequence>MHIFPILSDEDFLAANSATIADLQSRHPRSTTADLISALRTAQWLMDPGEMPQLANLASQLLSVVVERGLESDPTIPVR</sequence>
<keyword evidence="2" id="KW-1185">Reference proteome</keyword>
<dbReference type="Proteomes" id="UP001371305">
    <property type="component" value="Unassembled WGS sequence"/>
</dbReference>
<gene>
    <name evidence="1" type="ORF">WKV53_14680</name>
</gene>